<keyword evidence="4" id="KW-0749">Sporulation</keyword>
<keyword evidence="5" id="KW-0717">Septation</keyword>
<reference evidence="7 8" key="1">
    <citation type="journal article" date="2019" name="Int. J. Syst. Evol. Microbiol.">
        <title>The Global Catalogue of Microorganisms (GCM) 10K type strain sequencing project: providing services to taxonomists for standard genome sequencing and annotation.</title>
        <authorList>
            <consortium name="The Broad Institute Genomics Platform"/>
            <consortium name="The Broad Institute Genome Sequencing Center for Infectious Disease"/>
            <person name="Wu L."/>
            <person name="Ma J."/>
        </authorList>
    </citation>
    <scope>NUCLEOTIDE SEQUENCE [LARGE SCALE GENOMIC DNA]</scope>
    <source>
        <strain evidence="7 8">JCM 4395</strain>
    </source>
</reference>
<keyword evidence="6" id="KW-0131">Cell cycle</keyword>
<comment type="caution">
    <text evidence="7">The sequence shown here is derived from an EMBL/GenBank/DDBJ whole genome shotgun (WGS) entry which is preliminary data.</text>
</comment>
<evidence type="ECO:0000256" key="5">
    <source>
        <dbReference type="ARBA" id="ARBA00023210"/>
    </source>
</evidence>
<evidence type="ECO:0000256" key="1">
    <source>
        <dbReference type="ARBA" id="ARBA00004431"/>
    </source>
</evidence>
<protein>
    <submittedName>
        <fullName evidence="7">SsgA family sporulation/cell division regulator</fullName>
    </submittedName>
</protein>
<accession>A0ABN3MP09</accession>
<dbReference type="InterPro" id="IPR038658">
    <property type="entry name" value="SsgB_sf"/>
</dbReference>
<evidence type="ECO:0000256" key="3">
    <source>
        <dbReference type="ARBA" id="ARBA00022618"/>
    </source>
</evidence>
<proteinExistence type="inferred from homology"/>
<evidence type="ECO:0000313" key="8">
    <source>
        <dbReference type="Proteomes" id="UP001501777"/>
    </source>
</evidence>
<keyword evidence="3" id="KW-0132">Cell division</keyword>
<organism evidence="7 8">
    <name type="scientific">Streptomyces longisporus</name>
    <dbReference type="NCBI Taxonomy" id="1948"/>
    <lineage>
        <taxon>Bacteria</taxon>
        <taxon>Bacillati</taxon>
        <taxon>Actinomycetota</taxon>
        <taxon>Actinomycetes</taxon>
        <taxon>Kitasatosporales</taxon>
        <taxon>Streptomycetaceae</taxon>
        <taxon>Streptomyces</taxon>
    </lineage>
</organism>
<dbReference type="Proteomes" id="UP001501777">
    <property type="component" value="Unassembled WGS sequence"/>
</dbReference>
<gene>
    <name evidence="7" type="ORF">GCM10010276_57580</name>
</gene>
<evidence type="ECO:0000256" key="6">
    <source>
        <dbReference type="ARBA" id="ARBA00023306"/>
    </source>
</evidence>
<sequence>MGLPRGGQAQRADAQPDMLEMLYMPEKGAPLVYIALEQPTGAHLLTPDQEELAVPVTLRYLSDDPLAVHFVFPAWISLDEEEVTWTFARSLLEEGLGGPAGLGTVRLRPYGPAHTVVELHAPQGIAAVRFDTRALHRFLLRSYTVTEPGGEPLEPALDRGLASLFGAV</sequence>
<dbReference type="InterPro" id="IPR006776">
    <property type="entry name" value="SsgB"/>
</dbReference>
<evidence type="ECO:0000256" key="4">
    <source>
        <dbReference type="ARBA" id="ARBA00022969"/>
    </source>
</evidence>
<comment type="subcellular location">
    <subcellularLocation>
        <location evidence="1">Cell septum</location>
    </subcellularLocation>
</comment>
<dbReference type="Pfam" id="PF04686">
    <property type="entry name" value="SsgA"/>
    <property type="match status" value="1"/>
</dbReference>
<keyword evidence="8" id="KW-1185">Reference proteome</keyword>
<evidence type="ECO:0000256" key="2">
    <source>
        <dbReference type="ARBA" id="ARBA00009323"/>
    </source>
</evidence>
<evidence type="ECO:0000313" key="7">
    <source>
        <dbReference type="EMBL" id="GAA2505655.1"/>
    </source>
</evidence>
<name>A0ABN3MP09_STRLO</name>
<comment type="similarity">
    <text evidence="2">Belongs to the SsgA family.</text>
</comment>
<dbReference type="Gene3D" id="2.30.31.20">
    <property type="entry name" value="Sporulation-specific cell division protein SsgB"/>
    <property type="match status" value="1"/>
</dbReference>
<dbReference type="EMBL" id="BAAASG010000013">
    <property type="protein sequence ID" value="GAA2505655.1"/>
    <property type="molecule type" value="Genomic_DNA"/>
</dbReference>